<evidence type="ECO:0000259" key="11">
    <source>
        <dbReference type="Pfam" id="PF08544"/>
    </source>
</evidence>
<organism evidence="12">
    <name type="scientific">uncultured Thermomicrobiales bacterium</name>
    <dbReference type="NCBI Taxonomy" id="1645740"/>
    <lineage>
        <taxon>Bacteria</taxon>
        <taxon>Pseudomonadati</taxon>
        <taxon>Thermomicrobiota</taxon>
        <taxon>Thermomicrobia</taxon>
        <taxon>Thermomicrobiales</taxon>
        <taxon>environmental samples</taxon>
    </lineage>
</organism>
<keyword evidence="9" id="KW-0414">Isoprene biosynthesis</keyword>
<dbReference type="Gene3D" id="3.30.230.10">
    <property type="match status" value="1"/>
</dbReference>
<keyword evidence="4 9" id="KW-0808">Transferase</keyword>
<dbReference type="SUPFAM" id="SSF54211">
    <property type="entry name" value="Ribosomal protein S5 domain 2-like"/>
    <property type="match status" value="1"/>
</dbReference>
<comment type="similarity">
    <text evidence="1 9">Belongs to the GHMP kinase family. IspE subfamily.</text>
</comment>
<evidence type="ECO:0000256" key="4">
    <source>
        <dbReference type="ARBA" id="ARBA00022679"/>
    </source>
</evidence>
<dbReference type="Pfam" id="PF08544">
    <property type="entry name" value="GHMP_kinases_C"/>
    <property type="match status" value="1"/>
</dbReference>
<dbReference type="UniPathway" id="UPA00056">
    <property type="reaction ID" value="UER00094"/>
</dbReference>
<keyword evidence="5 9" id="KW-0547">Nucleotide-binding</keyword>
<dbReference type="EC" id="2.7.1.148" evidence="2 9"/>
<dbReference type="Gene3D" id="3.30.70.890">
    <property type="entry name" value="GHMP kinase, C-terminal domain"/>
    <property type="match status" value="1"/>
</dbReference>
<feature type="active site" evidence="9">
    <location>
        <position position="22"/>
    </location>
</feature>
<comment type="pathway">
    <text evidence="9">Isoprenoid biosynthesis; isopentenyl diphosphate biosynthesis via DXP pathway; isopentenyl diphosphate from 1-deoxy-D-xylulose 5-phosphate: step 3/6.</text>
</comment>
<comment type="catalytic activity">
    <reaction evidence="9">
        <text>4-CDP-2-C-methyl-D-erythritol + ATP = 4-CDP-2-C-methyl-D-erythritol 2-phosphate + ADP + H(+)</text>
        <dbReference type="Rhea" id="RHEA:18437"/>
        <dbReference type="ChEBI" id="CHEBI:15378"/>
        <dbReference type="ChEBI" id="CHEBI:30616"/>
        <dbReference type="ChEBI" id="CHEBI:57823"/>
        <dbReference type="ChEBI" id="CHEBI:57919"/>
        <dbReference type="ChEBI" id="CHEBI:456216"/>
        <dbReference type="EC" id="2.7.1.148"/>
    </reaction>
</comment>
<dbReference type="GO" id="GO:0005524">
    <property type="term" value="F:ATP binding"/>
    <property type="evidence" value="ECO:0007669"/>
    <property type="project" value="UniProtKB-UniRule"/>
</dbReference>
<evidence type="ECO:0000256" key="7">
    <source>
        <dbReference type="ARBA" id="ARBA00022840"/>
    </source>
</evidence>
<dbReference type="InterPro" id="IPR006204">
    <property type="entry name" value="GHMP_kinase_N_dom"/>
</dbReference>
<dbReference type="SUPFAM" id="SSF55060">
    <property type="entry name" value="GHMP Kinase, C-terminal domain"/>
    <property type="match status" value="1"/>
</dbReference>
<dbReference type="GO" id="GO:0019288">
    <property type="term" value="P:isopentenyl diphosphate biosynthetic process, methylerythritol 4-phosphate pathway"/>
    <property type="evidence" value="ECO:0007669"/>
    <property type="project" value="UniProtKB-UniRule"/>
</dbReference>
<feature type="domain" description="GHMP kinase N-terminal" evidence="10">
    <location>
        <begin position="86"/>
        <end position="173"/>
    </location>
</feature>
<dbReference type="InterPro" id="IPR036554">
    <property type="entry name" value="GHMP_kinase_C_sf"/>
</dbReference>
<feature type="domain" description="GHMP kinase C-terminal" evidence="11">
    <location>
        <begin position="234"/>
        <end position="302"/>
    </location>
</feature>
<evidence type="ECO:0000256" key="1">
    <source>
        <dbReference type="ARBA" id="ARBA00009684"/>
    </source>
</evidence>
<evidence type="ECO:0000256" key="3">
    <source>
        <dbReference type="ARBA" id="ARBA00017473"/>
    </source>
</evidence>
<evidence type="ECO:0000256" key="8">
    <source>
        <dbReference type="ARBA" id="ARBA00032554"/>
    </source>
</evidence>
<evidence type="ECO:0000259" key="10">
    <source>
        <dbReference type="Pfam" id="PF00288"/>
    </source>
</evidence>
<dbReference type="InterPro" id="IPR004424">
    <property type="entry name" value="IspE"/>
</dbReference>
<sequence length="318" mass="33021">MSAPADPAPGVPTTRRLLAPAKLNLGLEIVGRRPDGYHELVTIFQTIALYDELTIAPAQSGGGAQVAFGEPPLTLASDPTLGGEANLVLRAARALAGHALTAHGPRPTAHERGAALRLTKDIPVAAGLGGGSSDAAAALHGLRDFWGLGVPDDELAVLAARLGADVPFFLRGGTALAEGIGERITPLPPLSSAWFVTLTPALPLPPDKTRRLYAALGPADFGEGAWTRAQAERLRRGDPLDPALLVNSFARPLARLFPALEVWRRRFEAAGAPWVQPSGSGPTLYTMVPSRDAGECIAAALRTGGLDGAQVHVVSAMP</sequence>
<gene>
    <name evidence="9" type="primary">ispE</name>
    <name evidence="12" type="ORF">AVDCRST_MAG88-2178</name>
</gene>
<dbReference type="GO" id="GO:0016114">
    <property type="term" value="P:terpenoid biosynthetic process"/>
    <property type="evidence" value="ECO:0007669"/>
    <property type="project" value="UniProtKB-UniRule"/>
</dbReference>
<reference evidence="12" key="1">
    <citation type="submission" date="2020-02" db="EMBL/GenBank/DDBJ databases">
        <authorList>
            <person name="Meier V. D."/>
        </authorList>
    </citation>
    <scope>NUCLEOTIDE SEQUENCE</scope>
    <source>
        <strain evidence="12">AVDCRST_MAG88</strain>
    </source>
</reference>
<dbReference type="HAMAP" id="MF_00061">
    <property type="entry name" value="IspE"/>
    <property type="match status" value="1"/>
</dbReference>
<dbReference type="InterPro" id="IPR014721">
    <property type="entry name" value="Ribsml_uS5_D2-typ_fold_subgr"/>
</dbReference>
<accession>A0A6J4V5K1</accession>
<dbReference type="GO" id="GO:0050515">
    <property type="term" value="F:4-(cytidine 5'-diphospho)-2-C-methyl-D-erythritol kinase activity"/>
    <property type="evidence" value="ECO:0007669"/>
    <property type="project" value="UniProtKB-UniRule"/>
</dbReference>
<keyword evidence="7 9" id="KW-0067">ATP-binding</keyword>
<proteinExistence type="inferred from homology"/>
<feature type="binding site" evidence="9">
    <location>
        <begin position="123"/>
        <end position="133"/>
    </location>
    <ligand>
        <name>ATP</name>
        <dbReference type="ChEBI" id="CHEBI:30616"/>
    </ligand>
</feature>
<protein>
    <recommendedName>
        <fullName evidence="3 9">4-diphosphocytidyl-2-C-methyl-D-erythritol kinase</fullName>
        <shortName evidence="9">CMK</shortName>
        <ecNumber evidence="2 9">2.7.1.148</ecNumber>
    </recommendedName>
    <alternativeName>
        <fullName evidence="8 9">4-(cytidine-5'-diphospho)-2-C-methyl-D-erythritol kinase</fullName>
    </alternativeName>
</protein>
<name>A0A6J4V5K1_9BACT</name>
<dbReference type="AlphaFoldDB" id="A0A6J4V5K1"/>
<evidence type="ECO:0000256" key="6">
    <source>
        <dbReference type="ARBA" id="ARBA00022777"/>
    </source>
</evidence>
<dbReference type="PIRSF" id="PIRSF010376">
    <property type="entry name" value="IspE"/>
    <property type="match status" value="1"/>
</dbReference>
<evidence type="ECO:0000256" key="2">
    <source>
        <dbReference type="ARBA" id="ARBA00012052"/>
    </source>
</evidence>
<dbReference type="PANTHER" id="PTHR43527:SF2">
    <property type="entry name" value="4-DIPHOSPHOCYTIDYL-2-C-METHYL-D-ERYTHRITOL KINASE, CHLOROPLASTIC"/>
    <property type="match status" value="1"/>
</dbReference>
<dbReference type="EMBL" id="CADCWM010000564">
    <property type="protein sequence ID" value="CAA9569193.1"/>
    <property type="molecule type" value="Genomic_DNA"/>
</dbReference>
<evidence type="ECO:0000256" key="5">
    <source>
        <dbReference type="ARBA" id="ARBA00022741"/>
    </source>
</evidence>
<keyword evidence="6 9" id="KW-0418">Kinase</keyword>
<evidence type="ECO:0000313" key="12">
    <source>
        <dbReference type="EMBL" id="CAA9569193.1"/>
    </source>
</evidence>
<dbReference type="InterPro" id="IPR020568">
    <property type="entry name" value="Ribosomal_Su5_D2-typ_SF"/>
</dbReference>
<feature type="active site" evidence="9">
    <location>
        <position position="165"/>
    </location>
</feature>
<dbReference type="NCBIfam" id="TIGR00154">
    <property type="entry name" value="ispE"/>
    <property type="match status" value="1"/>
</dbReference>
<dbReference type="PANTHER" id="PTHR43527">
    <property type="entry name" value="4-DIPHOSPHOCYTIDYL-2-C-METHYL-D-ERYTHRITOL KINASE, CHLOROPLASTIC"/>
    <property type="match status" value="1"/>
</dbReference>
<evidence type="ECO:0000256" key="9">
    <source>
        <dbReference type="HAMAP-Rule" id="MF_00061"/>
    </source>
</evidence>
<dbReference type="InterPro" id="IPR013750">
    <property type="entry name" value="GHMP_kinase_C_dom"/>
</dbReference>
<comment type="function">
    <text evidence="9">Catalyzes the phosphorylation of the position 2 hydroxy group of 4-diphosphocytidyl-2C-methyl-D-erythritol.</text>
</comment>
<dbReference type="Pfam" id="PF00288">
    <property type="entry name" value="GHMP_kinases_N"/>
    <property type="match status" value="1"/>
</dbReference>